<feature type="signal peptide" evidence="3">
    <location>
        <begin position="1"/>
        <end position="22"/>
    </location>
</feature>
<evidence type="ECO:0000313" key="6">
    <source>
        <dbReference type="Proteomes" id="UP001184853"/>
    </source>
</evidence>
<dbReference type="InterPro" id="IPR015196">
    <property type="entry name" value="PngaseF_N"/>
</dbReference>
<dbReference type="InterPro" id="IPR014784">
    <property type="entry name" value="Cu2_ascorb_mOase-like_C"/>
</dbReference>
<organism evidence="5 6">
    <name type="scientific">Chryseobacterium geocarposphaerae</name>
    <dbReference type="NCBI Taxonomy" id="1416776"/>
    <lineage>
        <taxon>Bacteria</taxon>
        <taxon>Pseudomonadati</taxon>
        <taxon>Bacteroidota</taxon>
        <taxon>Flavobacteriia</taxon>
        <taxon>Flavobacteriales</taxon>
        <taxon>Weeksellaceae</taxon>
        <taxon>Chryseobacterium group</taxon>
        <taxon>Chryseobacterium</taxon>
    </lineage>
</organism>
<comment type="caution">
    <text evidence="5">The sequence shown here is derived from an EMBL/GenBank/DDBJ whole genome shotgun (WGS) entry which is preliminary data.</text>
</comment>
<sequence>MKQNLFSLALICFFVSLFGKSALPPTTLAFYEEAVFYDMYASTVSQPLPSGAIRLNNSTYTKKMTDTQLDSFGNQVTMNVTIGALCDNYDRLAHVFLALVPKGASSYDTNIVKKLEIGRFITPFMNKNVSPTSVPYTFQVDNIGAIFKDPILRAQFDFWIEFTVFGVPYAAQTQVSGCSGRIDVFKGSLTFVTDNNSSIPPVNNFLMTMAANKSFNNYNGTDEPGTTLRMFNFTLTNTVNNANFYLITSNHGANSGGEEYVRRQHYVYLNDAQIYTYKPGGISCEPFRQYNTQGNGIYGSSPQSTAWWTSWNNWCPGNSIPIRKISVGTLQPGLQTFVIMVPDAQFVGQQGDFPLSVYFQGETAAILGTQEMTVTDIKIYPNPATNFIKISSTKKVRETEMYSTDGRLVKTFKGGESDISELQPGVYILKATFEDGISFKHKIIKK</sequence>
<evidence type="ECO:0000259" key="4">
    <source>
        <dbReference type="SMART" id="SM01290"/>
    </source>
</evidence>
<dbReference type="InterPro" id="IPR015197">
    <property type="entry name" value="PngaseF_C"/>
</dbReference>
<dbReference type="Gene3D" id="2.60.120.230">
    <property type="match status" value="2"/>
</dbReference>
<evidence type="ECO:0000256" key="1">
    <source>
        <dbReference type="ARBA" id="ARBA00022729"/>
    </source>
</evidence>
<dbReference type="Pfam" id="PF09112">
    <property type="entry name" value="N-glycanase_N"/>
    <property type="match status" value="1"/>
</dbReference>
<accession>A0ABU1LHY2</accession>
<reference evidence="5 6" key="1">
    <citation type="submission" date="2023-07" db="EMBL/GenBank/DDBJ databases">
        <title>Sorghum-associated microbial communities from plants grown in Nebraska, USA.</title>
        <authorList>
            <person name="Schachtman D."/>
        </authorList>
    </citation>
    <scope>NUCLEOTIDE SEQUENCE [LARGE SCALE GENOMIC DNA]</scope>
    <source>
        <strain evidence="5 6">DS1709</strain>
    </source>
</reference>
<keyword evidence="6" id="KW-1185">Reference proteome</keyword>
<dbReference type="RefSeq" id="WP_181898079.1">
    <property type="nucleotide sequence ID" value="NZ_JAVDQS010000011.1"/>
</dbReference>
<protein>
    <recommendedName>
        <fullName evidence="4">Peptide-N-glycosidase F N-terminal domain-containing protein</fullName>
    </recommendedName>
</protein>
<name>A0ABU1LHY2_9FLAO</name>
<evidence type="ECO:0000256" key="2">
    <source>
        <dbReference type="ARBA" id="ARBA00023157"/>
    </source>
</evidence>
<dbReference type="Proteomes" id="UP001184853">
    <property type="component" value="Unassembled WGS sequence"/>
</dbReference>
<dbReference type="InterPro" id="IPR008977">
    <property type="entry name" value="PHM/PNGase_F_dom_sf"/>
</dbReference>
<dbReference type="InterPro" id="IPR026444">
    <property type="entry name" value="Secre_tail"/>
</dbReference>
<feature type="chain" id="PRO_5045763404" description="Peptide-N-glycosidase F N-terminal domain-containing protein" evidence="3">
    <location>
        <begin position="23"/>
        <end position="446"/>
    </location>
</feature>
<feature type="domain" description="Peptide-N-glycosidase F N-terminal" evidence="4">
    <location>
        <begin position="27"/>
        <end position="177"/>
    </location>
</feature>
<keyword evidence="2" id="KW-1015">Disulfide bond</keyword>
<evidence type="ECO:0000313" key="5">
    <source>
        <dbReference type="EMBL" id="MDR6406334.1"/>
    </source>
</evidence>
<keyword evidence="1 3" id="KW-0732">Signal</keyword>
<proteinExistence type="predicted"/>
<dbReference type="NCBIfam" id="TIGR04183">
    <property type="entry name" value="Por_Secre_tail"/>
    <property type="match status" value="1"/>
</dbReference>
<dbReference type="EMBL" id="JAVDQS010000011">
    <property type="protein sequence ID" value="MDR6406334.1"/>
    <property type="molecule type" value="Genomic_DNA"/>
</dbReference>
<dbReference type="SUPFAM" id="SSF49742">
    <property type="entry name" value="PHM/PNGase F"/>
    <property type="match status" value="1"/>
</dbReference>
<dbReference type="Pfam" id="PF09113">
    <property type="entry name" value="N-glycanase_C"/>
    <property type="match status" value="1"/>
</dbReference>
<evidence type="ECO:0000256" key="3">
    <source>
        <dbReference type="SAM" id="SignalP"/>
    </source>
</evidence>
<dbReference type="SMART" id="SM01290">
    <property type="entry name" value="N-glycanase_N"/>
    <property type="match status" value="1"/>
</dbReference>
<dbReference type="Pfam" id="PF18962">
    <property type="entry name" value="Por_Secre_tail"/>
    <property type="match status" value="1"/>
</dbReference>
<gene>
    <name evidence="5" type="ORF">J2781_003292</name>
</gene>